<evidence type="ECO:0000256" key="3">
    <source>
        <dbReference type="ARBA" id="ARBA00023163"/>
    </source>
</evidence>
<dbReference type="NCBIfam" id="NF033788">
    <property type="entry name" value="HTH_metalloreg"/>
    <property type="match status" value="1"/>
</dbReference>
<gene>
    <name evidence="6" type="ORF">BCY91_16660</name>
</gene>
<proteinExistence type="predicted"/>
<accession>A0A419S8B6</accession>
<dbReference type="SUPFAM" id="SSF52821">
    <property type="entry name" value="Rhodanese/Cell cycle control phosphatase"/>
    <property type="match status" value="1"/>
</dbReference>
<feature type="domain" description="HTH arsR-type" evidence="5">
    <location>
        <begin position="6"/>
        <end position="100"/>
    </location>
</feature>
<dbReference type="Pfam" id="PF00581">
    <property type="entry name" value="Rhodanese"/>
    <property type="match status" value="1"/>
</dbReference>
<dbReference type="InterPro" id="IPR001763">
    <property type="entry name" value="Rhodanese-like_dom"/>
</dbReference>
<dbReference type="EMBL" id="MBTA01000008">
    <property type="protein sequence ID" value="RKD17631.1"/>
    <property type="molecule type" value="Genomic_DNA"/>
</dbReference>
<keyword evidence="3" id="KW-0804">Transcription</keyword>
<keyword evidence="7" id="KW-1185">Reference proteome</keyword>
<name>A0A419S8B6_9SPHI</name>
<dbReference type="PANTHER" id="PTHR43132:SF8">
    <property type="entry name" value="HTH-TYPE TRANSCRIPTIONAL REGULATOR KMTR"/>
    <property type="match status" value="1"/>
</dbReference>
<dbReference type="Proteomes" id="UP000283433">
    <property type="component" value="Unassembled WGS sequence"/>
</dbReference>
<comment type="caution">
    <text evidence="6">The sequence shown here is derived from an EMBL/GenBank/DDBJ whole genome shotgun (WGS) entry which is preliminary data.</text>
</comment>
<evidence type="ECO:0000256" key="2">
    <source>
        <dbReference type="ARBA" id="ARBA00023125"/>
    </source>
</evidence>
<dbReference type="RefSeq" id="WP_120181110.1">
    <property type="nucleotide sequence ID" value="NZ_MBTA01000008.1"/>
</dbReference>
<evidence type="ECO:0000259" key="5">
    <source>
        <dbReference type="PROSITE" id="PS50987"/>
    </source>
</evidence>
<keyword evidence="1" id="KW-0805">Transcription regulation</keyword>
<dbReference type="OrthoDB" id="9808735at2"/>
<dbReference type="SMART" id="SM00450">
    <property type="entry name" value="RHOD"/>
    <property type="match status" value="1"/>
</dbReference>
<dbReference type="InterPro" id="IPR001845">
    <property type="entry name" value="HTH_ArsR_DNA-bd_dom"/>
</dbReference>
<sequence length="224" mass="25314">MNKREFKDKVYTELAKVAKAMANPVRLEIIDLLAQGPFSVEQIAHYTGQSVANASQHLQTLKNAKLVQVTRNGNFINYSLAGENVFNAWIGLRELGFAYNAEVEKVIHDFRNGHNSDMNAVDAETLAEMIENDEVVLLDVRPEDEYNRGHIHKAISTPIDKLETYLKKLSKRKMLVAYCRGPFCVYADEAVAMLKDKGYNAVRLNEGFPEWALLNGYPVDSKFS</sequence>
<dbReference type="GO" id="GO:0003677">
    <property type="term" value="F:DNA binding"/>
    <property type="evidence" value="ECO:0007669"/>
    <property type="project" value="UniProtKB-KW"/>
</dbReference>
<dbReference type="AlphaFoldDB" id="A0A419S8B6"/>
<dbReference type="Gene3D" id="1.10.10.10">
    <property type="entry name" value="Winged helix-like DNA-binding domain superfamily/Winged helix DNA-binding domain"/>
    <property type="match status" value="1"/>
</dbReference>
<feature type="domain" description="Rhodanese" evidence="4">
    <location>
        <begin position="131"/>
        <end position="220"/>
    </location>
</feature>
<dbReference type="InterPro" id="IPR051011">
    <property type="entry name" value="Metal_resp_trans_reg"/>
</dbReference>
<dbReference type="SMART" id="SM00418">
    <property type="entry name" value="HTH_ARSR"/>
    <property type="match status" value="1"/>
</dbReference>
<dbReference type="PROSITE" id="PS50206">
    <property type="entry name" value="RHODANESE_3"/>
    <property type="match status" value="1"/>
</dbReference>
<dbReference type="PANTHER" id="PTHR43132">
    <property type="entry name" value="ARSENICAL RESISTANCE OPERON REPRESSOR ARSR-RELATED"/>
    <property type="match status" value="1"/>
</dbReference>
<dbReference type="SUPFAM" id="SSF46785">
    <property type="entry name" value="Winged helix' DNA-binding domain"/>
    <property type="match status" value="1"/>
</dbReference>
<dbReference type="InterPro" id="IPR011991">
    <property type="entry name" value="ArsR-like_HTH"/>
</dbReference>
<organism evidence="6 7">
    <name type="scientific">Pelobium manganitolerans</name>
    <dbReference type="NCBI Taxonomy" id="1842495"/>
    <lineage>
        <taxon>Bacteria</taxon>
        <taxon>Pseudomonadati</taxon>
        <taxon>Bacteroidota</taxon>
        <taxon>Sphingobacteriia</taxon>
        <taxon>Sphingobacteriales</taxon>
        <taxon>Sphingobacteriaceae</taxon>
        <taxon>Pelobium</taxon>
    </lineage>
</organism>
<evidence type="ECO:0000313" key="6">
    <source>
        <dbReference type="EMBL" id="RKD17631.1"/>
    </source>
</evidence>
<dbReference type="InterPro" id="IPR036390">
    <property type="entry name" value="WH_DNA-bd_sf"/>
</dbReference>
<evidence type="ECO:0000256" key="1">
    <source>
        <dbReference type="ARBA" id="ARBA00023015"/>
    </source>
</evidence>
<dbReference type="PROSITE" id="PS50987">
    <property type="entry name" value="HTH_ARSR_2"/>
    <property type="match status" value="1"/>
</dbReference>
<dbReference type="CDD" id="cd00090">
    <property type="entry name" value="HTH_ARSR"/>
    <property type="match status" value="1"/>
</dbReference>
<dbReference type="InterPro" id="IPR036873">
    <property type="entry name" value="Rhodanese-like_dom_sf"/>
</dbReference>
<dbReference type="PRINTS" id="PR00778">
    <property type="entry name" value="HTHARSR"/>
</dbReference>
<reference evidence="6 7" key="1">
    <citation type="submission" date="2016-07" db="EMBL/GenBank/DDBJ databases">
        <title>Genome of Pelobium manganitolerans.</title>
        <authorList>
            <person name="Wu S."/>
            <person name="Wang G."/>
        </authorList>
    </citation>
    <scope>NUCLEOTIDE SEQUENCE [LARGE SCALE GENOMIC DNA]</scope>
    <source>
        <strain evidence="6 7">YS-25</strain>
    </source>
</reference>
<dbReference type="CDD" id="cd00158">
    <property type="entry name" value="RHOD"/>
    <property type="match status" value="1"/>
</dbReference>
<protein>
    <submittedName>
        <fullName evidence="6">ArsR family transcriptional regulator</fullName>
    </submittedName>
</protein>
<dbReference type="InterPro" id="IPR036388">
    <property type="entry name" value="WH-like_DNA-bd_sf"/>
</dbReference>
<dbReference type="Pfam" id="PF01022">
    <property type="entry name" value="HTH_5"/>
    <property type="match status" value="1"/>
</dbReference>
<evidence type="ECO:0000313" key="7">
    <source>
        <dbReference type="Proteomes" id="UP000283433"/>
    </source>
</evidence>
<keyword evidence="2" id="KW-0238">DNA-binding</keyword>
<evidence type="ECO:0000259" key="4">
    <source>
        <dbReference type="PROSITE" id="PS50206"/>
    </source>
</evidence>
<dbReference type="Gene3D" id="3.40.250.10">
    <property type="entry name" value="Rhodanese-like domain"/>
    <property type="match status" value="1"/>
</dbReference>
<dbReference type="GO" id="GO:0003700">
    <property type="term" value="F:DNA-binding transcription factor activity"/>
    <property type="evidence" value="ECO:0007669"/>
    <property type="project" value="InterPro"/>
</dbReference>